<reference evidence="1 2" key="1">
    <citation type="submission" date="2018-06" db="EMBL/GenBank/DDBJ databases">
        <authorList>
            <consortium name="Pathogen Informatics"/>
            <person name="Doyle S."/>
        </authorList>
    </citation>
    <scope>NUCLEOTIDE SEQUENCE [LARGE SCALE GENOMIC DNA]</scope>
    <source>
        <strain evidence="1 2">NCTC10801</strain>
    </source>
</reference>
<keyword evidence="2" id="KW-1185">Reference proteome</keyword>
<dbReference type="EMBL" id="UFRQ01000003">
    <property type="protein sequence ID" value="SUT88077.1"/>
    <property type="molecule type" value="Genomic_DNA"/>
</dbReference>
<evidence type="ECO:0000313" key="2">
    <source>
        <dbReference type="Proteomes" id="UP000254649"/>
    </source>
</evidence>
<accession>A0A380TME9</accession>
<sequence length="59" mass="7021">MKNSLLSAAFKYYFQMRNLNISDIQQHFSVNFNLAKELLAELNRFINSGRKYRYPTLTT</sequence>
<gene>
    <name evidence="1" type="ORF">NCTC10801_00333</name>
</gene>
<proteinExistence type="predicted"/>
<evidence type="ECO:0000313" key="1">
    <source>
        <dbReference type="EMBL" id="SUT88077.1"/>
    </source>
</evidence>
<organism evidence="1 2">
    <name type="scientific">[Actinobacillus] rossii</name>
    <dbReference type="NCBI Taxonomy" id="123820"/>
    <lineage>
        <taxon>Bacteria</taxon>
        <taxon>Pseudomonadati</taxon>
        <taxon>Pseudomonadota</taxon>
        <taxon>Gammaproteobacteria</taxon>
        <taxon>Pasteurellales</taxon>
        <taxon>Pasteurellaceae</taxon>
    </lineage>
</organism>
<protein>
    <submittedName>
        <fullName evidence="1">Uncharacterized protein</fullName>
    </submittedName>
</protein>
<dbReference type="Proteomes" id="UP000254649">
    <property type="component" value="Unassembled WGS sequence"/>
</dbReference>
<name>A0A380TME9_9PAST</name>
<dbReference type="AlphaFoldDB" id="A0A380TME9"/>